<organism evidence="5">
    <name type="scientific">Rhizophagus irregularis (strain DAOM 181602 / DAOM 197198 / MUCL 43194)</name>
    <name type="common">Arbuscular mycorrhizal fungus</name>
    <name type="synonym">Glomus intraradices</name>
    <dbReference type="NCBI Taxonomy" id="747089"/>
    <lineage>
        <taxon>Eukaryota</taxon>
        <taxon>Fungi</taxon>
        <taxon>Fungi incertae sedis</taxon>
        <taxon>Mucoromycota</taxon>
        <taxon>Glomeromycotina</taxon>
        <taxon>Glomeromycetes</taxon>
        <taxon>Glomerales</taxon>
        <taxon>Glomeraceae</taxon>
        <taxon>Rhizophagus</taxon>
    </lineage>
</organism>
<feature type="domain" description="Crinkler effector protein N-terminal" evidence="4">
    <location>
        <begin position="465"/>
        <end position="528"/>
    </location>
</feature>
<reference evidence="5" key="1">
    <citation type="submission" date="2013-07" db="EMBL/GenBank/DDBJ databases">
        <title>The genome of an arbuscular mycorrhizal fungus provides insights into the evolution of the oldest plant symbiosis.</title>
        <authorList>
            <consortium name="DOE Joint Genome Institute"/>
            <person name="Tisserant E."/>
            <person name="Malbreil M."/>
            <person name="Kuo A."/>
            <person name="Kohler A."/>
            <person name="Symeonidi A."/>
            <person name="Balestrini R."/>
            <person name="Charron P."/>
            <person name="Duensing N."/>
            <person name="Frei-dit-Frey N."/>
            <person name="Gianinazzi-Pearson V."/>
            <person name="Gilbert B."/>
            <person name="Handa Y."/>
            <person name="Hijri M."/>
            <person name="Kaul R."/>
            <person name="Kawaguchi M."/>
            <person name="Krajinski F."/>
            <person name="Lammers P."/>
            <person name="Lapierre D."/>
            <person name="Masclaux F.G."/>
            <person name="Murat C."/>
            <person name="Morin E."/>
            <person name="Ndikumana S."/>
            <person name="Pagni M."/>
            <person name="Petitpierre D."/>
            <person name="Requena N."/>
            <person name="Rosikiewicz P."/>
            <person name="Riley R."/>
            <person name="Saito K."/>
            <person name="San Clemente H."/>
            <person name="Shapiro H."/>
            <person name="van Tuinen D."/>
            <person name="Becard G."/>
            <person name="Bonfante P."/>
            <person name="Paszkowski U."/>
            <person name="Shachar-Hill Y."/>
            <person name="Young J.P."/>
            <person name="Sanders I.R."/>
            <person name="Henrissat B."/>
            <person name="Rensing S.A."/>
            <person name="Grigoriev I.V."/>
            <person name="Corradi N."/>
            <person name="Roux C."/>
            <person name="Martin F."/>
        </authorList>
    </citation>
    <scope>NUCLEOTIDE SEQUENCE</scope>
    <source>
        <strain evidence="5">DAOM 197198</strain>
    </source>
</reference>
<accession>U9SM87</accession>
<dbReference type="SUPFAM" id="SSF52047">
    <property type="entry name" value="RNI-like"/>
    <property type="match status" value="1"/>
</dbReference>
<dbReference type="InterPro" id="IPR032675">
    <property type="entry name" value="LRR_dom_sf"/>
</dbReference>
<comment type="subcellular location">
    <subcellularLocation>
        <location evidence="1">Host cell</location>
    </subcellularLocation>
    <subcellularLocation>
        <location evidence="2">Secreted</location>
    </subcellularLocation>
</comment>
<evidence type="ECO:0000313" key="5">
    <source>
        <dbReference type="EMBL" id="ERZ96979.1"/>
    </source>
</evidence>
<evidence type="ECO:0000256" key="3">
    <source>
        <dbReference type="ARBA" id="ARBA00022525"/>
    </source>
</evidence>
<dbReference type="InterPro" id="IPR045379">
    <property type="entry name" value="Crinkler_N"/>
</dbReference>
<dbReference type="GO" id="GO:0043657">
    <property type="term" value="C:host cell"/>
    <property type="evidence" value="ECO:0007669"/>
    <property type="project" value="UniProtKB-SubCell"/>
</dbReference>
<keyword evidence="3" id="KW-0964">Secreted</keyword>
<dbReference type="Pfam" id="PF20147">
    <property type="entry name" value="Crinkler"/>
    <property type="match status" value="1"/>
</dbReference>
<dbReference type="EMBL" id="KI299979">
    <property type="protein sequence ID" value="ERZ96979.1"/>
    <property type="molecule type" value="Genomic_DNA"/>
</dbReference>
<sequence length="607" mass="70858">MPKLNKDILFLIFEEFQKDSKSLFSCLMVNTLWCETVIPILWKDPWRYNIIYFNKYYLFTTITFYLSDGIKEFLINQGIELPSISHKSLLFDYLSFCRSINIDILNDIISMGSSDSYNQFLLQQEIYSLMIKKCPELKYLNIESIKHQIFYFPEAKACLESLCELKCDTSIDSIHFYGLARICKSIQRLIIINKCLEVNFGIVKLIKIQENLKYFEWRDDFETEEFLGDPYEEILLALEKKADVLNHLIMSFNFIEVYEHTTLQDVLTKLHKLKTLIITGNFHIISSRNQLNKMVYRELEIFNIDFISLGKASNIIENSGGHIKEIPLSYEYYEYGCDDIEEESLIFIRKIYENCPLIENLSLLCLSSDEHLTELEKLLKDCKYLKSLSLIIIDLDRLTTDEEIGKELLKILIRSTPNNLRKIKFYGNSQFPLKSLEEFLEKWRGLNALSLYTTGDIYKSNDYMKLIKKYKNKGAEELKLWKVEIPGDHVDPTSNLSLQDNDELLAIKKSSKYFPDSPVEEHIHVLVEPPVSTATSSHEQELLEQVASLQALLNKSTHDVDVVVHPKRKQNKWTTNIEHATLEGLKDYIRKMYQPPALESDGRISTS</sequence>
<evidence type="ECO:0000256" key="2">
    <source>
        <dbReference type="ARBA" id="ARBA00004613"/>
    </source>
</evidence>
<gene>
    <name evidence="5" type="ORF">GLOINDRAFT_12042</name>
</gene>
<dbReference type="HOGENOM" id="CLU_028913_8_1_1"/>
<evidence type="ECO:0000259" key="4">
    <source>
        <dbReference type="Pfam" id="PF20147"/>
    </source>
</evidence>
<dbReference type="AlphaFoldDB" id="U9SM87"/>
<name>U9SM87_RHIID</name>
<evidence type="ECO:0000256" key="1">
    <source>
        <dbReference type="ARBA" id="ARBA00004340"/>
    </source>
</evidence>
<dbReference type="Gene3D" id="3.80.10.10">
    <property type="entry name" value="Ribonuclease Inhibitor"/>
    <property type="match status" value="1"/>
</dbReference>
<dbReference type="VEuPathDB" id="FungiDB:RhiirFUN_008590"/>
<dbReference type="GO" id="GO:0005576">
    <property type="term" value="C:extracellular region"/>
    <property type="evidence" value="ECO:0007669"/>
    <property type="project" value="UniProtKB-SubCell"/>
</dbReference>
<protein>
    <recommendedName>
        <fullName evidence="4">Crinkler effector protein N-terminal domain-containing protein</fullName>
    </recommendedName>
</protein>
<dbReference type="VEuPathDB" id="FungiDB:RhiirFUN_023345"/>
<proteinExistence type="predicted"/>